<dbReference type="InterPro" id="IPR036291">
    <property type="entry name" value="NAD(P)-bd_dom_sf"/>
</dbReference>
<dbReference type="STRING" id="1797985.A2Y83_03195"/>
<dbReference type="Proteomes" id="UP000178323">
    <property type="component" value="Unassembled WGS sequence"/>
</dbReference>
<evidence type="ECO:0000259" key="8">
    <source>
        <dbReference type="SMART" id="SM00839"/>
    </source>
</evidence>
<keyword evidence="2 3" id="KW-0560">Oxidoreductase</keyword>
<dbReference type="InterPro" id="IPR006096">
    <property type="entry name" value="Glu/Leu/Phe/Val/Trp_DH_C"/>
</dbReference>
<dbReference type="InterPro" id="IPR033922">
    <property type="entry name" value="NAD_bind_Glu_DH"/>
</dbReference>
<dbReference type="Pfam" id="PF02812">
    <property type="entry name" value="ELFV_dehydrog_N"/>
    <property type="match status" value="1"/>
</dbReference>
<dbReference type="PRINTS" id="PR00082">
    <property type="entry name" value="GLFDHDRGNASE"/>
</dbReference>
<dbReference type="EMBL" id="MFFS01000044">
    <property type="protein sequence ID" value="OGF21991.1"/>
    <property type="molecule type" value="Genomic_DNA"/>
</dbReference>
<feature type="binding site" evidence="5">
    <location>
        <position position="89"/>
    </location>
    <ligand>
        <name>substrate</name>
    </ligand>
</feature>
<evidence type="ECO:0000256" key="5">
    <source>
        <dbReference type="PIRSR" id="PIRSR000185-2"/>
    </source>
</evidence>
<evidence type="ECO:0000256" key="4">
    <source>
        <dbReference type="PIRSR" id="PIRSR000185-1"/>
    </source>
</evidence>
<evidence type="ECO:0000313" key="10">
    <source>
        <dbReference type="Proteomes" id="UP000178323"/>
    </source>
</evidence>
<dbReference type="AlphaFoldDB" id="A0A1F5S6U1"/>
<feature type="domain" description="Glutamate/phenylalanine/leucine/valine/L-tryptophan dehydrogenase C-terminal" evidence="8">
    <location>
        <begin position="178"/>
        <end position="408"/>
    </location>
</feature>
<dbReference type="PIRSF" id="PIRSF000185">
    <property type="entry name" value="Glu_DH"/>
    <property type="match status" value="1"/>
</dbReference>
<feature type="binding site" evidence="5">
    <location>
        <position position="344"/>
    </location>
    <ligand>
        <name>substrate</name>
    </ligand>
</feature>
<reference evidence="9 10" key="1">
    <citation type="journal article" date="2016" name="Nat. Commun.">
        <title>Thousands of microbial genomes shed light on interconnected biogeochemical processes in an aquifer system.</title>
        <authorList>
            <person name="Anantharaman K."/>
            <person name="Brown C.T."/>
            <person name="Hug L.A."/>
            <person name="Sharon I."/>
            <person name="Castelle C.J."/>
            <person name="Probst A.J."/>
            <person name="Thomas B.C."/>
            <person name="Singh A."/>
            <person name="Wilkins M.J."/>
            <person name="Karaoz U."/>
            <person name="Brodie E.L."/>
            <person name="Williams K.H."/>
            <person name="Hubbard S.S."/>
            <person name="Banfield J.F."/>
        </authorList>
    </citation>
    <scope>NUCLEOTIDE SEQUENCE [LARGE SCALE GENOMIC DNA]</scope>
</reference>
<keyword evidence="5" id="KW-0520">NAD</keyword>
<evidence type="ECO:0000256" key="6">
    <source>
        <dbReference type="PIRSR" id="PIRSR000185-3"/>
    </source>
</evidence>
<comment type="caution">
    <text evidence="9">The sequence shown here is derived from an EMBL/GenBank/DDBJ whole genome shotgun (WGS) entry which is preliminary data.</text>
</comment>
<dbReference type="Gene3D" id="3.40.50.720">
    <property type="entry name" value="NAD(P)-binding Rossmann-like Domain"/>
    <property type="match status" value="1"/>
</dbReference>
<dbReference type="InterPro" id="IPR006097">
    <property type="entry name" value="Glu/Leu/Phe/Val/Trp_DH_dimer"/>
</dbReference>
<feature type="site" description="Important for catalysis" evidence="6">
    <location>
        <position position="141"/>
    </location>
</feature>
<name>A0A1F5S6U1_9BACT</name>
<dbReference type="GO" id="GO:0006538">
    <property type="term" value="P:L-glutamate catabolic process"/>
    <property type="evidence" value="ECO:0007669"/>
    <property type="project" value="TreeGrafter"/>
</dbReference>
<evidence type="ECO:0000256" key="7">
    <source>
        <dbReference type="RuleBase" id="RU004417"/>
    </source>
</evidence>
<comment type="similarity">
    <text evidence="1 3 7">Belongs to the Glu/Leu/Phe/Val dehydrogenases family.</text>
</comment>
<dbReference type="SUPFAM" id="SSF51735">
    <property type="entry name" value="NAD(P)-binding Rossmann-fold domains"/>
    <property type="match status" value="1"/>
</dbReference>
<gene>
    <name evidence="9" type="ORF">A2Y83_03195</name>
</gene>
<feature type="binding site" evidence="5">
    <location>
        <position position="185"/>
    </location>
    <ligand>
        <name>NAD(+)</name>
        <dbReference type="ChEBI" id="CHEBI:57540"/>
    </ligand>
</feature>
<evidence type="ECO:0000256" key="2">
    <source>
        <dbReference type="ARBA" id="ARBA00023002"/>
    </source>
</evidence>
<dbReference type="PANTHER" id="PTHR11606:SF13">
    <property type="entry name" value="GLUTAMATE DEHYDROGENASE 1, MITOCHONDRIAL"/>
    <property type="match status" value="1"/>
</dbReference>
<dbReference type="GO" id="GO:0004352">
    <property type="term" value="F:glutamate dehydrogenase (NAD+) activity"/>
    <property type="evidence" value="ECO:0007669"/>
    <property type="project" value="TreeGrafter"/>
</dbReference>
<dbReference type="PANTHER" id="PTHR11606">
    <property type="entry name" value="GLUTAMATE DEHYDROGENASE"/>
    <property type="match status" value="1"/>
</dbReference>
<evidence type="ECO:0000256" key="1">
    <source>
        <dbReference type="ARBA" id="ARBA00006382"/>
    </source>
</evidence>
<dbReference type="FunFam" id="3.40.50.10860:FF:000003">
    <property type="entry name" value="Glutamate dehydrogenase"/>
    <property type="match status" value="1"/>
</dbReference>
<sequence length="409" mass="44769">MKFENAIKQLNKTAELINLKDDYLKILEHPQRVIEVSVPVKMDDGRLEIFEGYRVQYNDILGPFKGGTRYHPEVDLDYVKALSFWMMIKCAVAGIPYGGGKGGIKVDVKKLSEKELEKLSRGYMRALAEFIGPDKDIPAPDVYTNPQIMAWFMDEYSHIKGKNVPAVVTGKPVSIGGSLGRDIATALGGFYALEFLLKKMGKNRNSQSVAIQGFGNAGLNFARIAGGAGYKVVAVSDSKGGIYSEAGLDIDLAEKHKRETGSVVDFEGSKNISNEELLELSADILAPAALAGVITNENIAQVKAKFIIELANGPINIEAGEALENRGVVILPDVFANAGGVIVSYFEWLQNISGCYWDLDTVKEKLSFQMGKAFEGIWERKEKYGVNMRTAAYIAAVEKLVEALKVRGI</sequence>
<dbReference type="Gene3D" id="3.40.50.10860">
    <property type="entry name" value="Leucine Dehydrogenase, chain A, domain 1"/>
    <property type="match status" value="1"/>
</dbReference>
<organism evidence="9 10">
    <name type="scientific">Candidatus Falkowbacteria bacterium RBG_13_39_14</name>
    <dbReference type="NCBI Taxonomy" id="1797985"/>
    <lineage>
        <taxon>Bacteria</taxon>
        <taxon>Candidatus Falkowiibacteriota</taxon>
    </lineage>
</organism>
<dbReference type="Pfam" id="PF00208">
    <property type="entry name" value="ELFV_dehydrog"/>
    <property type="match status" value="1"/>
</dbReference>
<dbReference type="InterPro" id="IPR046346">
    <property type="entry name" value="Aminoacid_DH-like_N_sf"/>
</dbReference>
<evidence type="ECO:0000256" key="3">
    <source>
        <dbReference type="PIRNR" id="PIRNR000185"/>
    </source>
</evidence>
<dbReference type="CDD" id="cd01076">
    <property type="entry name" value="NAD_bind_1_Glu_DH"/>
    <property type="match status" value="1"/>
</dbReference>
<evidence type="ECO:0000313" key="9">
    <source>
        <dbReference type="EMBL" id="OGF21991.1"/>
    </source>
</evidence>
<dbReference type="SUPFAM" id="SSF53223">
    <property type="entry name" value="Aminoacid dehydrogenase-like, N-terminal domain"/>
    <property type="match status" value="1"/>
</dbReference>
<feature type="binding site" evidence="5">
    <location>
        <position position="216"/>
    </location>
    <ligand>
        <name>NAD(+)</name>
        <dbReference type="ChEBI" id="CHEBI:57540"/>
    </ligand>
</feature>
<dbReference type="InterPro" id="IPR006095">
    <property type="entry name" value="Glu/Leu/Phe/Val/Trp_DH"/>
</dbReference>
<feature type="binding site" evidence="5">
    <location>
        <position position="65"/>
    </location>
    <ligand>
        <name>substrate</name>
    </ligand>
</feature>
<keyword evidence="5" id="KW-0547">Nucleotide-binding</keyword>
<dbReference type="InterPro" id="IPR014362">
    <property type="entry name" value="Glu_DH"/>
</dbReference>
<accession>A0A1F5S6U1</accession>
<dbReference type="GO" id="GO:0000166">
    <property type="term" value="F:nucleotide binding"/>
    <property type="evidence" value="ECO:0007669"/>
    <property type="project" value="UniProtKB-KW"/>
</dbReference>
<proteinExistence type="inferred from homology"/>
<protein>
    <recommendedName>
        <fullName evidence="3">Glutamate dehydrogenase</fullName>
    </recommendedName>
</protein>
<feature type="active site" description="Proton donor" evidence="4">
    <location>
        <position position="101"/>
    </location>
</feature>
<dbReference type="SMART" id="SM00839">
    <property type="entry name" value="ELFV_dehydrog"/>
    <property type="match status" value="1"/>
</dbReference>